<protein>
    <submittedName>
        <fullName evidence="4">DUF1566 domain-containing protein</fullName>
    </submittedName>
</protein>
<evidence type="ECO:0000259" key="2">
    <source>
        <dbReference type="Pfam" id="PF00656"/>
    </source>
</evidence>
<dbReference type="InterPro" id="IPR029030">
    <property type="entry name" value="Caspase-like_dom_sf"/>
</dbReference>
<feature type="region of interest" description="Disordered" evidence="1">
    <location>
        <begin position="149"/>
        <end position="171"/>
    </location>
</feature>
<dbReference type="Pfam" id="PF00656">
    <property type="entry name" value="Peptidase_C14"/>
    <property type="match status" value="1"/>
</dbReference>
<dbReference type="Proteomes" id="UP001171945">
    <property type="component" value="Unassembled WGS sequence"/>
</dbReference>
<reference evidence="4" key="1">
    <citation type="submission" date="2023-06" db="EMBL/GenBank/DDBJ databases">
        <title>Uncultivated large filamentous bacteria from sulfidic sediments reveal new species and different genomic features in energy metabolism and defense.</title>
        <authorList>
            <person name="Fonseca A."/>
        </authorList>
    </citation>
    <scope>NUCLEOTIDE SEQUENCE</scope>
    <source>
        <strain evidence="4">HSG4</strain>
    </source>
</reference>
<evidence type="ECO:0000256" key="1">
    <source>
        <dbReference type="SAM" id="MobiDB-lite"/>
    </source>
</evidence>
<proteinExistence type="predicted"/>
<feature type="non-terminal residue" evidence="4">
    <location>
        <position position="1"/>
    </location>
</feature>
<name>A0ABT7VV98_9GAMM</name>
<gene>
    <name evidence="4" type="ORF">QUF54_08815</name>
</gene>
<evidence type="ECO:0000259" key="3">
    <source>
        <dbReference type="Pfam" id="PF07603"/>
    </source>
</evidence>
<feature type="domain" description="Lcl C-terminal" evidence="3">
    <location>
        <begin position="288"/>
        <end position="424"/>
    </location>
</feature>
<dbReference type="Pfam" id="PF07603">
    <property type="entry name" value="Lcl_C"/>
    <property type="match status" value="1"/>
</dbReference>
<organism evidence="4 5">
    <name type="scientific">Candidatus Marithioploca araucensis</name>
    <dbReference type="NCBI Taxonomy" id="70273"/>
    <lineage>
        <taxon>Bacteria</taxon>
        <taxon>Pseudomonadati</taxon>
        <taxon>Pseudomonadota</taxon>
        <taxon>Gammaproteobacteria</taxon>
        <taxon>Thiotrichales</taxon>
        <taxon>Thiotrichaceae</taxon>
        <taxon>Candidatus Marithioploca</taxon>
    </lineage>
</organism>
<dbReference type="SUPFAM" id="SSF52129">
    <property type="entry name" value="Caspase-like"/>
    <property type="match status" value="1"/>
</dbReference>
<accession>A0ABT7VV98</accession>
<dbReference type="InterPro" id="IPR011600">
    <property type="entry name" value="Pept_C14_caspase"/>
</dbReference>
<dbReference type="EMBL" id="JAUCGM010000638">
    <property type="protein sequence ID" value="MDM8563440.1"/>
    <property type="molecule type" value="Genomic_DNA"/>
</dbReference>
<keyword evidence="5" id="KW-1185">Reference proteome</keyword>
<dbReference type="PANTHER" id="PTHR22576">
    <property type="entry name" value="MUCOSA ASSOCIATED LYMPHOID TISSUE LYMPHOMA TRANSLOCATION PROTEIN 1/PARACASPASE"/>
    <property type="match status" value="1"/>
</dbReference>
<comment type="caution">
    <text evidence="4">The sequence shown here is derived from an EMBL/GenBank/DDBJ whole genome shotgun (WGS) entry which is preliminary data.</text>
</comment>
<evidence type="ECO:0000313" key="5">
    <source>
        <dbReference type="Proteomes" id="UP001171945"/>
    </source>
</evidence>
<dbReference type="InterPro" id="IPR052039">
    <property type="entry name" value="Caspase-related_regulators"/>
</dbReference>
<dbReference type="Gene3D" id="3.40.50.1460">
    <property type="match status" value="1"/>
</dbReference>
<dbReference type="PANTHER" id="PTHR22576:SF37">
    <property type="entry name" value="MUCOSA-ASSOCIATED LYMPHOID TISSUE LYMPHOMA TRANSLOCATION PROTEIN 1"/>
    <property type="match status" value="1"/>
</dbReference>
<dbReference type="InterPro" id="IPR011460">
    <property type="entry name" value="Lcl_C"/>
</dbReference>
<sequence>ILRQMEEANNGVNIVILDACRDNPFTTSQKGVGKGLAKMDSPTGSLIAFATAPNTSAWGGESGERNSIYTKYFLKALQNQAHLSITDLFIQIRKEVIQETQNETKQVPWESVSLTNRFCFGTCGSGEQGEFERQRAELERQRSQFFREKTRQKEEARLKAKQEHLGSQRKEAERRELAQKLRECESHFQANRLTTGQGGTALACYQVVLKKDPNNAQALTGLNNIEARYVTWIKRSLDKGQQDKAKQYLASLRRVNPQSSQLAALEARLSTLSSPKYSSYRYTDNGDGTVTDNRSGLIWLKNANCFGEQMWKKAMQSAANLASGQCGLRDGSRRGMWRLPTIKEWKAMIDKKYGSWEKPGLAISNAAGTGKWEEGDAFSGVQTNFYWSSTPYADNTGYAWYVGGVPSGVPSGVKALTYYIWAVRGGV</sequence>
<feature type="domain" description="Peptidase C14 caspase" evidence="2">
    <location>
        <begin position="12"/>
        <end position="118"/>
    </location>
</feature>
<evidence type="ECO:0000313" key="4">
    <source>
        <dbReference type="EMBL" id="MDM8563440.1"/>
    </source>
</evidence>